<name>A0A8K0W173_9PLEO</name>
<organism evidence="1 2">
    <name type="scientific">Paraphoma chrysanthemicola</name>
    <dbReference type="NCBI Taxonomy" id="798071"/>
    <lineage>
        <taxon>Eukaryota</taxon>
        <taxon>Fungi</taxon>
        <taxon>Dikarya</taxon>
        <taxon>Ascomycota</taxon>
        <taxon>Pezizomycotina</taxon>
        <taxon>Dothideomycetes</taxon>
        <taxon>Pleosporomycetidae</taxon>
        <taxon>Pleosporales</taxon>
        <taxon>Pleosporineae</taxon>
        <taxon>Phaeosphaeriaceae</taxon>
        <taxon>Paraphoma</taxon>
    </lineage>
</organism>
<accession>A0A8K0W173</accession>
<comment type="caution">
    <text evidence="1">The sequence shown here is derived from an EMBL/GenBank/DDBJ whole genome shotgun (WGS) entry which is preliminary data.</text>
</comment>
<evidence type="ECO:0000313" key="2">
    <source>
        <dbReference type="Proteomes" id="UP000813461"/>
    </source>
</evidence>
<keyword evidence="2" id="KW-1185">Reference proteome</keyword>
<dbReference type="OrthoDB" id="3798674at2759"/>
<proteinExistence type="predicted"/>
<dbReference type="Proteomes" id="UP000813461">
    <property type="component" value="Unassembled WGS sequence"/>
</dbReference>
<sequence length="300" mass="34465">MSSPPEKPEESKLKSRIGAIIGLCTNSSDITMPRNRLPRTLAESDDMMAILNARGTVLLNMCFRTSYTDLFILSLSFLAIHLWKDMALGAKGGMFKYRNGLDDDAKVWILSRLILMIRDDIQKLFEIRLDNHLNDAERVEQDQHITVFQSSYVAWQKMINKRTKNARPHENSVQSRHDYPSLMNRSRKKCDEILQEFLTPKYTADLCPPWYTWNRLHNSQAEWMGPLFHGIESVHAPAQICLPGIERRENGLWFGNLDQDVMKNGLEVSRLNEAEAEANFRMAASYSGRAGAWRNFNSGI</sequence>
<reference evidence="1" key="1">
    <citation type="journal article" date="2021" name="Nat. Commun.">
        <title>Genetic determinants of endophytism in the Arabidopsis root mycobiome.</title>
        <authorList>
            <person name="Mesny F."/>
            <person name="Miyauchi S."/>
            <person name="Thiergart T."/>
            <person name="Pickel B."/>
            <person name="Atanasova L."/>
            <person name="Karlsson M."/>
            <person name="Huettel B."/>
            <person name="Barry K.W."/>
            <person name="Haridas S."/>
            <person name="Chen C."/>
            <person name="Bauer D."/>
            <person name="Andreopoulos W."/>
            <person name="Pangilinan J."/>
            <person name="LaButti K."/>
            <person name="Riley R."/>
            <person name="Lipzen A."/>
            <person name="Clum A."/>
            <person name="Drula E."/>
            <person name="Henrissat B."/>
            <person name="Kohler A."/>
            <person name="Grigoriev I.V."/>
            <person name="Martin F.M."/>
            <person name="Hacquard S."/>
        </authorList>
    </citation>
    <scope>NUCLEOTIDE SEQUENCE</scope>
    <source>
        <strain evidence="1">MPI-SDFR-AT-0120</strain>
    </source>
</reference>
<evidence type="ECO:0000313" key="1">
    <source>
        <dbReference type="EMBL" id="KAH7090239.1"/>
    </source>
</evidence>
<dbReference type="EMBL" id="JAGMVJ010000005">
    <property type="protein sequence ID" value="KAH7090239.1"/>
    <property type="molecule type" value="Genomic_DNA"/>
</dbReference>
<dbReference type="AlphaFoldDB" id="A0A8K0W173"/>
<protein>
    <submittedName>
        <fullName evidence="1">Uncharacterized protein</fullName>
    </submittedName>
</protein>
<gene>
    <name evidence="1" type="ORF">FB567DRAFT_286554</name>
</gene>